<proteinExistence type="predicted"/>
<dbReference type="Pfam" id="PF01609">
    <property type="entry name" value="DDE_Tnp_1"/>
    <property type="match status" value="1"/>
</dbReference>
<name>A0ABW4RJG1_9BACL</name>
<evidence type="ECO:0000259" key="1">
    <source>
        <dbReference type="Pfam" id="PF01609"/>
    </source>
</evidence>
<sequence length="135" mass="15331">MHVQIDSFGFVQSYVLSAASVHDVQLVEELLRQAPSALVLGDKGYLSRSLPIRLEQNFGTVLCVPTRSNSKKERWTPAFTRWMRRKRKQIETVFSILVTRFALSSIRSKSPSGFETTLDGILLAYTLWKIGVLQD</sequence>
<evidence type="ECO:0000313" key="3">
    <source>
        <dbReference type="Proteomes" id="UP001597233"/>
    </source>
</evidence>
<organism evidence="2 3">
    <name type="scientific">Paenibacillus wenxiniae</name>
    <dbReference type="NCBI Taxonomy" id="1636843"/>
    <lineage>
        <taxon>Bacteria</taxon>
        <taxon>Bacillati</taxon>
        <taxon>Bacillota</taxon>
        <taxon>Bacilli</taxon>
        <taxon>Bacillales</taxon>
        <taxon>Paenibacillaceae</taxon>
        <taxon>Paenibacillus</taxon>
    </lineage>
</organism>
<keyword evidence="3" id="KW-1185">Reference proteome</keyword>
<reference evidence="3" key="1">
    <citation type="journal article" date="2019" name="Int. J. Syst. Evol. Microbiol.">
        <title>The Global Catalogue of Microorganisms (GCM) 10K type strain sequencing project: providing services to taxonomists for standard genome sequencing and annotation.</title>
        <authorList>
            <consortium name="The Broad Institute Genomics Platform"/>
            <consortium name="The Broad Institute Genome Sequencing Center for Infectious Disease"/>
            <person name="Wu L."/>
            <person name="Ma J."/>
        </authorList>
    </citation>
    <scope>NUCLEOTIDE SEQUENCE [LARGE SCALE GENOMIC DNA]</scope>
    <source>
        <strain evidence="3">CCUG 54950</strain>
    </source>
</reference>
<dbReference type="InterPro" id="IPR002559">
    <property type="entry name" value="Transposase_11"/>
</dbReference>
<accession>A0ABW4RJG1</accession>
<evidence type="ECO:0000313" key="2">
    <source>
        <dbReference type="EMBL" id="MFD1885633.1"/>
    </source>
</evidence>
<gene>
    <name evidence="2" type="ORF">ACFSC9_08840</name>
</gene>
<dbReference type="EMBL" id="JBHUEH010000013">
    <property type="protein sequence ID" value="MFD1885633.1"/>
    <property type="molecule type" value="Genomic_DNA"/>
</dbReference>
<dbReference type="RefSeq" id="WP_371834091.1">
    <property type="nucleotide sequence ID" value="NZ_JBCGUH010000015.1"/>
</dbReference>
<protein>
    <submittedName>
        <fullName evidence="2">Transposase</fullName>
    </submittedName>
</protein>
<comment type="caution">
    <text evidence="2">The sequence shown here is derived from an EMBL/GenBank/DDBJ whole genome shotgun (WGS) entry which is preliminary data.</text>
</comment>
<feature type="domain" description="Transposase IS4-like" evidence="1">
    <location>
        <begin position="1"/>
        <end position="127"/>
    </location>
</feature>
<dbReference type="Proteomes" id="UP001597233">
    <property type="component" value="Unassembled WGS sequence"/>
</dbReference>